<sequence>MLAAGRVSALPPHLQDWPCRQMEFTVSKRNMCSSTCAGTGGHPGWRKPVRLPWK</sequence>
<accession>A0A0A9ELR0</accession>
<dbReference type="AlphaFoldDB" id="A0A0A9ELR0"/>
<name>A0A0A9ELR0_ARUDO</name>
<reference evidence="1" key="1">
    <citation type="submission" date="2014-09" db="EMBL/GenBank/DDBJ databases">
        <authorList>
            <person name="Magalhaes I.L.F."/>
            <person name="Oliveira U."/>
            <person name="Santos F.R."/>
            <person name="Vidigal T.H.D.A."/>
            <person name="Brescovit A.D."/>
            <person name="Santos A.J."/>
        </authorList>
    </citation>
    <scope>NUCLEOTIDE SEQUENCE</scope>
    <source>
        <tissue evidence="1">Shoot tissue taken approximately 20 cm above the soil surface</tissue>
    </source>
</reference>
<organism evidence="1">
    <name type="scientific">Arundo donax</name>
    <name type="common">Giant reed</name>
    <name type="synonym">Donax arundinaceus</name>
    <dbReference type="NCBI Taxonomy" id="35708"/>
    <lineage>
        <taxon>Eukaryota</taxon>
        <taxon>Viridiplantae</taxon>
        <taxon>Streptophyta</taxon>
        <taxon>Embryophyta</taxon>
        <taxon>Tracheophyta</taxon>
        <taxon>Spermatophyta</taxon>
        <taxon>Magnoliopsida</taxon>
        <taxon>Liliopsida</taxon>
        <taxon>Poales</taxon>
        <taxon>Poaceae</taxon>
        <taxon>PACMAD clade</taxon>
        <taxon>Arundinoideae</taxon>
        <taxon>Arundineae</taxon>
        <taxon>Arundo</taxon>
    </lineage>
</organism>
<dbReference type="EMBL" id="GBRH01200908">
    <property type="protein sequence ID" value="JAD96987.1"/>
    <property type="molecule type" value="Transcribed_RNA"/>
</dbReference>
<protein>
    <submittedName>
        <fullName evidence="1">Uncharacterized protein</fullName>
    </submittedName>
</protein>
<reference evidence="1" key="2">
    <citation type="journal article" date="2015" name="Data Brief">
        <title>Shoot transcriptome of the giant reed, Arundo donax.</title>
        <authorList>
            <person name="Barrero R.A."/>
            <person name="Guerrero F.D."/>
            <person name="Moolhuijzen P."/>
            <person name="Goolsby J.A."/>
            <person name="Tidwell J."/>
            <person name="Bellgard S.E."/>
            <person name="Bellgard M.I."/>
        </authorList>
    </citation>
    <scope>NUCLEOTIDE SEQUENCE</scope>
    <source>
        <tissue evidence="1">Shoot tissue taken approximately 20 cm above the soil surface</tissue>
    </source>
</reference>
<proteinExistence type="predicted"/>
<evidence type="ECO:0000313" key="1">
    <source>
        <dbReference type="EMBL" id="JAD96987.1"/>
    </source>
</evidence>